<feature type="transmembrane region" description="Helical" evidence="9">
    <location>
        <begin position="182"/>
        <end position="201"/>
    </location>
</feature>
<dbReference type="EMBL" id="AP027729">
    <property type="protein sequence ID" value="BDZ41077.1"/>
    <property type="molecule type" value="Genomic_DNA"/>
</dbReference>
<dbReference type="Gene3D" id="3.40.50.1110">
    <property type="entry name" value="SGNH hydrolase"/>
    <property type="match status" value="1"/>
</dbReference>
<dbReference type="Pfam" id="PF01757">
    <property type="entry name" value="Acyl_transf_3"/>
    <property type="match status" value="1"/>
</dbReference>
<keyword evidence="6 9" id="KW-0472">Membrane</keyword>
<feature type="transmembrane region" description="Helical" evidence="9">
    <location>
        <begin position="20"/>
        <end position="39"/>
    </location>
</feature>
<evidence type="ECO:0000256" key="2">
    <source>
        <dbReference type="ARBA" id="ARBA00022475"/>
    </source>
</evidence>
<evidence type="ECO:0000256" key="1">
    <source>
        <dbReference type="ARBA" id="ARBA00004651"/>
    </source>
</evidence>
<evidence type="ECO:0000256" key="5">
    <source>
        <dbReference type="ARBA" id="ARBA00022989"/>
    </source>
</evidence>
<keyword evidence="3" id="KW-0808">Transferase</keyword>
<reference evidence="12" key="1">
    <citation type="journal article" date="2019" name="Int. J. Syst. Evol. Microbiol.">
        <title>The Global Catalogue of Microorganisms (GCM) 10K type strain sequencing project: providing services to taxonomists for standard genome sequencing and annotation.</title>
        <authorList>
            <consortium name="The Broad Institute Genomics Platform"/>
            <consortium name="The Broad Institute Genome Sequencing Center for Infectious Disease"/>
            <person name="Wu L."/>
            <person name="Ma J."/>
        </authorList>
    </citation>
    <scope>NUCLEOTIDE SEQUENCE [LARGE SCALE GENOMIC DNA]</scope>
    <source>
        <strain evidence="12">NBRC 108565</strain>
    </source>
</reference>
<feature type="transmembrane region" description="Helical" evidence="9">
    <location>
        <begin position="158"/>
        <end position="175"/>
    </location>
</feature>
<keyword evidence="12" id="KW-1185">Reference proteome</keyword>
<feature type="transmembrane region" description="Helical" evidence="9">
    <location>
        <begin position="317"/>
        <end position="337"/>
    </location>
</feature>
<dbReference type="Proteomes" id="UP001321475">
    <property type="component" value="Chromosome"/>
</dbReference>
<keyword evidence="2" id="KW-1003">Cell membrane</keyword>
<feature type="transmembrane region" description="Helical" evidence="9">
    <location>
        <begin position="265"/>
        <end position="286"/>
    </location>
</feature>
<organism evidence="11 12">
    <name type="scientific">Paraoerskovia sediminicola</name>
    <dbReference type="NCBI Taxonomy" id="1138587"/>
    <lineage>
        <taxon>Bacteria</taxon>
        <taxon>Bacillati</taxon>
        <taxon>Actinomycetota</taxon>
        <taxon>Actinomycetes</taxon>
        <taxon>Micrococcales</taxon>
        <taxon>Cellulomonadaceae</taxon>
        <taxon>Paraoerskovia</taxon>
    </lineage>
</organism>
<keyword evidence="5 9" id="KW-1133">Transmembrane helix</keyword>
<feature type="region of interest" description="Disordered" evidence="8">
    <location>
        <begin position="426"/>
        <end position="480"/>
    </location>
</feature>
<protein>
    <recommendedName>
        <fullName evidence="10">Acyltransferase 3 domain-containing protein</fullName>
    </recommendedName>
</protein>
<dbReference type="InterPro" id="IPR036514">
    <property type="entry name" value="SGNH_hydro_sf"/>
</dbReference>
<comment type="subcellular location">
    <subcellularLocation>
        <location evidence="1">Cell membrane</location>
        <topology evidence="1">Multi-pass membrane protein</topology>
    </subcellularLocation>
</comment>
<evidence type="ECO:0000256" key="3">
    <source>
        <dbReference type="ARBA" id="ARBA00022679"/>
    </source>
</evidence>
<evidence type="ECO:0000256" key="8">
    <source>
        <dbReference type="SAM" id="MobiDB-lite"/>
    </source>
</evidence>
<evidence type="ECO:0000259" key="10">
    <source>
        <dbReference type="Pfam" id="PF01757"/>
    </source>
</evidence>
<feature type="transmembrane region" description="Helical" evidence="9">
    <location>
        <begin position="45"/>
        <end position="66"/>
    </location>
</feature>
<dbReference type="InterPro" id="IPR002656">
    <property type="entry name" value="Acyl_transf_3_dom"/>
</dbReference>
<evidence type="ECO:0000256" key="7">
    <source>
        <dbReference type="ARBA" id="ARBA00023315"/>
    </source>
</evidence>
<accession>A0ABN6X8H8</accession>
<dbReference type="InterPro" id="IPR050879">
    <property type="entry name" value="Acyltransferase_3"/>
</dbReference>
<keyword evidence="7" id="KW-0012">Acyltransferase</keyword>
<sequence length="644" mass="68692">MRAPGRIPRRGAAGASRRILGLDGLRAFAVLAVLVYHLAPDALPGGFLGVDVFFVVSGFLITTLLVRELRRDGKISLPKFWLRRARRLLPALGTVVVTAVIAARLIEPDLLVGIGRQVLGALTFSSNWLEIAAGQSYFDHTAPVLFQTFWSLAIEEQFYVLWPVLLVLILAVTRGARSRSTIALVGALVSAAAMAALYVPGADPTRVYYGTGTHVFGLLLGVSAAFWWADNPRILGGGRVRRWLPFWALAGLVVMMLLMRSDATFTYRGGIFLGSVLALVLVLACADATGSDPAASKGAFLRGLELRPVVWVGERSYGLYLWHWPVILLVQAVTGAQVGTSTWWWSTAAAVVITFGLTAASYRWIETPVRRDGFRATARRVRSSGAVIALIVVAVLAAAVVVVTAPRVSAAQLAVEQGQAALAAAQQDADDKAAEDKAADDADAEDKAAEDKAAEDKAAEDKAAEEKAAEEKAADEASAPITGDQISAFGDSVLSGAAPAMLSKFDGIQMDAKPIRKWIDAVPIVEKAIDAGTVRDVVVLNFGTNGGFQFEGSEAAVRKILDLIGPDRRVVLVNTVGVSYWVPDANKQLADIVSEYPNAVVADWNKVVRETPGILHSDNTHPNMEGIGIYADTVEKALATLPPA</sequence>
<evidence type="ECO:0000313" key="12">
    <source>
        <dbReference type="Proteomes" id="UP001321475"/>
    </source>
</evidence>
<dbReference type="PANTHER" id="PTHR23028">
    <property type="entry name" value="ACETYLTRANSFERASE"/>
    <property type="match status" value="1"/>
</dbReference>
<dbReference type="SUPFAM" id="SSF52266">
    <property type="entry name" value="SGNH hydrolase"/>
    <property type="match status" value="1"/>
</dbReference>
<gene>
    <name evidence="11" type="ORF">GCM10025865_03760</name>
</gene>
<proteinExistence type="predicted"/>
<feature type="compositionally biased region" description="Basic and acidic residues" evidence="8">
    <location>
        <begin position="429"/>
        <end position="475"/>
    </location>
</feature>
<feature type="transmembrane region" description="Helical" evidence="9">
    <location>
        <begin position="87"/>
        <end position="106"/>
    </location>
</feature>
<evidence type="ECO:0000256" key="9">
    <source>
        <dbReference type="SAM" id="Phobius"/>
    </source>
</evidence>
<keyword evidence="4 9" id="KW-0812">Transmembrane</keyword>
<feature type="transmembrane region" description="Helical" evidence="9">
    <location>
        <begin position="240"/>
        <end position="259"/>
    </location>
</feature>
<evidence type="ECO:0000256" key="4">
    <source>
        <dbReference type="ARBA" id="ARBA00022692"/>
    </source>
</evidence>
<feature type="transmembrane region" description="Helical" evidence="9">
    <location>
        <begin position="207"/>
        <end position="228"/>
    </location>
</feature>
<dbReference type="PANTHER" id="PTHR23028:SF53">
    <property type="entry name" value="ACYL_TRANSF_3 DOMAIN-CONTAINING PROTEIN"/>
    <property type="match status" value="1"/>
</dbReference>
<name>A0ABN6X8H8_9CELL</name>
<evidence type="ECO:0000313" key="11">
    <source>
        <dbReference type="EMBL" id="BDZ41077.1"/>
    </source>
</evidence>
<feature type="transmembrane region" description="Helical" evidence="9">
    <location>
        <begin position="343"/>
        <end position="365"/>
    </location>
</feature>
<feature type="transmembrane region" description="Helical" evidence="9">
    <location>
        <begin position="386"/>
        <end position="405"/>
    </location>
</feature>
<evidence type="ECO:0000256" key="6">
    <source>
        <dbReference type="ARBA" id="ARBA00023136"/>
    </source>
</evidence>
<feature type="domain" description="Acyltransferase 3" evidence="10">
    <location>
        <begin position="20"/>
        <end position="361"/>
    </location>
</feature>